<dbReference type="EMBL" id="GG666491">
    <property type="protein sequence ID" value="EEN63523.1"/>
    <property type="molecule type" value="Genomic_DNA"/>
</dbReference>
<dbReference type="AlphaFoldDB" id="C3Y854"/>
<proteinExistence type="predicted"/>
<protein>
    <submittedName>
        <fullName evidence="1">Uncharacterized protein</fullName>
    </submittedName>
</protein>
<dbReference type="eggNOG" id="ENOG502T0SI">
    <property type="taxonomic scope" value="Eukaryota"/>
</dbReference>
<name>C3Y854_BRAFL</name>
<reference evidence="1" key="1">
    <citation type="journal article" date="2008" name="Nature">
        <title>The amphioxus genome and the evolution of the chordate karyotype.</title>
        <authorList>
            <consortium name="US DOE Joint Genome Institute (JGI-PGF)"/>
            <person name="Putnam N.H."/>
            <person name="Butts T."/>
            <person name="Ferrier D.E.K."/>
            <person name="Furlong R.F."/>
            <person name="Hellsten U."/>
            <person name="Kawashima T."/>
            <person name="Robinson-Rechavi M."/>
            <person name="Shoguchi E."/>
            <person name="Terry A."/>
            <person name="Yu J.-K."/>
            <person name="Benito-Gutierrez E.L."/>
            <person name="Dubchak I."/>
            <person name="Garcia-Fernandez J."/>
            <person name="Gibson-Brown J.J."/>
            <person name="Grigoriev I.V."/>
            <person name="Horton A.C."/>
            <person name="de Jong P.J."/>
            <person name="Jurka J."/>
            <person name="Kapitonov V.V."/>
            <person name="Kohara Y."/>
            <person name="Kuroki Y."/>
            <person name="Lindquist E."/>
            <person name="Lucas S."/>
            <person name="Osoegawa K."/>
            <person name="Pennacchio L.A."/>
            <person name="Salamov A.A."/>
            <person name="Satou Y."/>
            <person name="Sauka-Spengler T."/>
            <person name="Schmutz J."/>
            <person name="Shin-I T."/>
            <person name="Toyoda A."/>
            <person name="Bronner-Fraser M."/>
            <person name="Fujiyama A."/>
            <person name="Holland L.Z."/>
            <person name="Holland P.W.H."/>
            <person name="Satoh N."/>
            <person name="Rokhsar D.S."/>
        </authorList>
    </citation>
    <scope>NUCLEOTIDE SEQUENCE [LARGE SCALE GENOMIC DNA]</scope>
    <source>
        <strain evidence="1">S238N-H82</strain>
        <tissue evidence="1">Testes</tissue>
    </source>
</reference>
<organism>
    <name type="scientific">Branchiostoma floridae</name>
    <name type="common">Florida lancelet</name>
    <name type="synonym">Amphioxus</name>
    <dbReference type="NCBI Taxonomy" id="7739"/>
    <lineage>
        <taxon>Eukaryota</taxon>
        <taxon>Metazoa</taxon>
        <taxon>Chordata</taxon>
        <taxon>Cephalochordata</taxon>
        <taxon>Leptocardii</taxon>
        <taxon>Amphioxiformes</taxon>
        <taxon>Branchiostomatidae</taxon>
        <taxon>Branchiostoma</taxon>
    </lineage>
</organism>
<gene>
    <name evidence="1" type="ORF">BRAFLDRAFT_69944</name>
</gene>
<evidence type="ECO:0000313" key="1">
    <source>
        <dbReference type="EMBL" id="EEN63523.1"/>
    </source>
</evidence>
<accession>C3Y854</accession>
<sequence>MGRRRDLTARDILPGVEDISSLRKRFSARIKTVLSTRFTAFSSHKKPPPKRKTVTASTYRPLELMGANEATTADNITILRQFATEAGMSADNCWAFSGHQRAPAGTFCLFSDDILRTVRETYPSGDDVAWVLTNQANRLTREVGVDDMFGTRTRSRPPPGSFLVKVPS</sequence>
<dbReference type="InParanoid" id="C3Y854"/>